<dbReference type="EMBL" id="CADEPM010000015">
    <property type="protein sequence ID" value="CAB3411629.1"/>
    <property type="molecule type" value="Genomic_DNA"/>
</dbReference>
<protein>
    <submittedName>
        <fullName evidence="2">Uncharacterized protein</fullName>
    </submittedName>
</protein>
<dbReference type="Proteomes" id="UP000494206">
    <property type="component" value="Unassembled WGS sequence"/>
</dbReference>
<proteinExistence type="predicted"/>
<reference evidence="2 3" key="1">
    <citation type="submission" date="2020-04" db="EMBL/GenBank/DDBJ databases">
        <authorList>
            <person name="Laetsch R D."/>
            <person name="Stevens L."/>
            <person name="Kumar S."/>
            <person name="Blaxter L. M."/>
        </authorList>
    </citation>
    <scope>NUCLEOTIDE SEQUENCE [LARGE SCALE GENOMIC DNA]</scope>
</reference>
<organism evidence="2 3">
    <name type="scientific">Caenorhabditis bovis</name>
    <dbReference type="NCBI Taxonomy" id="2654633"/>
    <lineage>
        <taxon>Eukaryota</taxon>
        <taxon>Metazoa</taxon>
        <taxon>Ecdysozoa</taxon>
        <taxon>Nematoda</taxon>
        <taxon>Chromadorea</taxon>
        <taxon>Rhabditida</taxon>
        <taxon>Rhabditina</taxon>
        <taxon>Rhabditomorpha</taxon>
        <taxon>Rhabditoidea</taxon>
        <taxon>Rhabditidae</taxon>
        <taxon>Peloderinae</taxon>
        <taxon>Caenorhabditis</taxon>
    </lineage>
</organism>
<name>A0A8S1FFA7_9PELO</name>
<comment type="caution">
    <text evidence="2">The sequence shown here is derived from an EMBL/GenBank/DDBJ whole genome shotgun (WGS) entry which is preliminary data.</text>
</comment>
<feature type="compositionally biased region" description="Basic and acidic residues" evidence="1">
    <location>
        <begin position="217"/>
        <end position="226"/>
    </location>
</feature>
<accession>A0A8S1FFA7</accession>
<evidence type="ECO:0000256" key="1">
    <source>
        <dbReference type="SAM" id="MobiDB-lite"/>
    </source>
</evidence>
<feature type="region of interest" description="Disordered" evidence="1">
    <location>
        <begin position="1"/>
        <end position="32"/>
    </location>
</feature>
<evidence type="ECO:0000313" key="3">
    <source>
        <dbReference type="Proteomes" id="UP000494206"/>
    </source>
</evidence>
<feature type="compositionally biased region" description="Polar residues" evidence="1">
    <location>
        <begin position="12"/>
        <end position="30"/>
    </location>
</feature>
<dbReference type="AlphaFoldDB" id="A0A8S1FFA7"/>
<evidence type="ECO:0000313" key="2">
    <source>
        <dbReference type="EMBL" id="CAB3411629.1"/>
    </source>
</evidence>
<feature type="region of interest" description="Disordered" evidence="1">
    <location>
        <begin position="206"/>
        <end position="226"/>
    </location>
</feature>
<gene>
    <name evidence="2" type="ORF">CBOVIS_LOCUS13007</name>
</gene>
<keyword evidence="3" id="KW-1185">Reference proteome</keyword>
<sequence length="226" mass="25236">MEPSAISEDSTKNGLGNQTVKVMSNTSDQKNVNKREKIQFDFDVESEQFLKCFNDKRSSDSADDDDDELRRLKDMFNRPYLLGYSFLPVPNLQTLSWPIPKSAKTAKGADKSSASSDFIDNMINPKISESSSSQLDFPSHLSLKWPKLSLGCPVAHKRKNINFVTSPSSLQQDSDPSGMTEELARLKALFKRPYFVDSDVIDDLRAQSSGSDEDVSGIEHRSEDTA</sequence>